<gene>
    <name evidence="1" type="ORF">BKE30_14025</name>
</gene>
<evidence type="ECO:0000313" key="1">
    <source>
        <dbReference type="EMBL" id="ONG37678.1"/>
    </source>
</evidence>
<dbReference type="AlphaFoldDB" id="A0A1S8CR99"/>
<dbReference type="Proteomes" id="UP000192132">
    <property type="component" value="Unassembled WGS sequence"/>
</dbReference>
<dbReference type="RefSeq" id="WP_076879215.1">
    <property type="nucleotide sequence ID" value="NZ_MLCN01000047.1"/>
</dbReference>
<comment type="caution">
    <text evidence="1">The sequence shown here is derived from an EMBL/GenBank/DDBJ whole genome shotgun (WGS) entry which is preliminary data.</text>
</comment>
<organism evidence="1 2">
    <name type="scientific">Alkanindiges hydrocarboniclasticus</name>
    <dbReference type="NCBI Taxonomy" id="1907941"/>
    <lineage>
        <taxon>Bacteria</taxon>
        <taxon>Pseudomonadati</taxon>
        <taxon>Pseudomonadota</taxon>
        <taxon>Gammaproteobacteria</taxon>
        <taxon>Moraxellales</taxon>
        <taxon>Moraxellaceae</taxon>
        <taxon>Alkanindiges</taxon>
    </lineage>
</organism>
<sequence length="319" mass="36229">MNYKATFFDAKEVNSRMRFLLHMLTITNVANGGCNFKYSSRYGNKPFFDPVLTAVRAKRGFKSNLWISATELKFNSKELKLHDHAVAVPSLLSVKNGDNWTKQPEVFYNADQVDGFGYQDSLASFSDVNRVNSYLRNICHSLFYKIAFGAKPKLTTKIIILDELAKDDVIYQNMTLLRALVYIHSLDHKITSDREMVIELATRLIAESMSMYYHMDLPTVLIDRWSSIKDVNQFEKAIEEANKIIPAFSGFKLEEPIFEYDHEEILQADSENLINAEPAPIADLNLDNPAPYVSTQQVVVPPSQTFLGTLSTLTSYLVG</sequence>
<dbReference type="EMBL" id="MLCN01000047">
    <property type="protein sequence ID" value="ONG37678.1"/>
    <property type="molecule type" value="Genomic_DNA"/>
</dbReference>
<evidence type="ECO:0000313" key="2">
    <source>
        <dbReference type="Proteomes" id="UP000192132"/>
    </source>
</evidence>
<reference evidence="1 2" key="1">
    <citation type="submission" date="2016-10" db="EMBL/GenBank/DDBJ databases">
        <title>Draft Genome sequence of Alkanindiges sp. strain H1.</title>
        <authorList>
            <person name="Subhash Y."/>
            <person name="Lee S."/>
        </authorList>
    </citation>
    <scope>NUCLEOTIDE SEQUENCE [LARGE SCALE GENOMIC DNA]</scope>
    <source>
        <strain evidence="1 2">H1</strain>
    </source>
</reference>
<name>A0A1S8CR99_9GAMM</name>
<protein>
    <submittedName>
        <fullName evidence="1">Uncharacterized protein</fullName>
    </submittedName>
</protein>
<proteinExistence type="predicted"/>
<accession>A0A1S8CR99</accession>
<keyword evidence="2" id="KW-1185">Reference proteome</keyword>